<dbReference type="AlphaFoldDB" id="X1TL02"/>
<gene>
    <name evidence="6" type="ORF">S12H4_48669</name>
</gene>
<reference evidence="6" key="1">
    <citation type="journal article" date="2014" name="Front. Microbiol.">
        <title>High frequency of phylogenetically diverse reductive dehalogenase-homologous genes in deep subseafloor sedimentary metagenomes.</title>
        <authorList>
            <person name="Kawai M."/>
            <person name="Futagami T."/>
            <person name="Toyoda A."/>
            <person name="Takaki Y."/>
            <person name="Nishi S."/>
            <person name="Hori S."/>
            <person name="Arai W."/>
            <person name="Tsubouchi T."/>
            <person name="Morono Y."/>
            <person name="Uchiyama I."/>
            <person name="Ito T."/>
            <person name="Fujiyama A."/>
            <person name="Inagaki F."/>
            <person name="Takami H."/>
        </authorList>
    </citation>
    <scope>NUCLEOTIDE SEQUENCE</scope>
    <source>
        <strain evidence="6">Expedition CK06-06</strain>
    </source>
</reference>
<dbReference type="Pfam" id="PF00496">
    <property type="entry name" value="SBP_bac_5"/>
    <property type="match status" value="1"/>
</dbReference>
<name>X1TL02_9ZZZZ</name>
<evidence type="ECO:0000256" key="3">
    <source>
        <dbReference type="ARBA" id="ARBA00022448"/>
    </source>
</evidence>
<dbReference type="InterPro" id="IPR039424">
    <property type="entry name" value="SBP_5"/>
</dbReference>
<dbReference type="GO" id="GO:1904680">
    <property type="term" value="F:peptide transmembrane transporter activity"/>
    <property type="evidence" value="ECO:0007669"/>
    <property type="project" value="TreeGrafter"/>
</dbReference>
<dbReference type="SUPFAM" id="SSF53850">
    <property type="entry name" value="Periplasmic binding protein-like II"/>
    <property type="match status" value="1"/>
</dbReference>
<proteinExistence type="inferred from homology"/>
<evidence type="ECO:0000313" key="6">
    <source>
        <dbReference type="EMBL" id="GAJ05978.1"/>
    </source>
</evidence>
<comment type="caution">
    <text evidence="6">The sequence shown here is derived from an EMBL/GenBank/DDBJ whole genome shotgun (WGS) entry which is preliminary data.</text>
</comment>
<organism evidence="6">
    <name type="scientific">marine sediment metagenome</name>
    <dbReference type="NCBI Taxonomy" id="412755"/>
    <lineage>
        <taxon>unclassified sequences</taxon>
        <taxon>metagenomes</taxon>
        <taxon>ecological metagenomes</taxon>
    </lineage>
</organism>
<sequence>MIGTDLEAVGINIYFDYVLHGWPVNNAVAAAYTPLEELPPSARELYEYDPVKAKQMLADAGYPAGFEMDLLVAVDVQNRVDYASMVKAMWEELGVTVNLIEAERAAYAAQTTATPESGCSYSDSFTGGVGSANPLGAIGSLAERPWNRYHFDDEYVFEQYTLATQELDLSKRNAILKDVVVYALEQAIVVPGPAGYENCAYWPWVKNYYGETEA</sequence>
<comment type="subcellular location">
    <subcellularLocation>
        <location evidence="1">Cell envelope</location>
    </subcellularLocation>
</comment>
<dbReference type="EMBL" id="BARW01030443">
    <property type="protein sequence ID" value="GAJ05978.1"/>
    <property type="molecule type" value="Genomic_DNA"/>
</dbReference>
<dbReference type="PANTHER" id="PTHR30290:SF10">
    <property type="entry name" value="PERIPLASMIC OLIGOPEPTIDE-BINDING PROTEIN-RELATED"/>
    <property type="match status" value="1"/>
</dbReference>
<comment type="similarity">
    <text evidence="2">Belongs to the bacterial solute-binding protein 5 family.</text>
</comment>
<keyword evidence="3" id="KW-0813">Transport</keyword>
<protein>
    <recommendedName>
        <fullName evidence="5">Solute-binding protein family 5 domain-containing protein</fullName>
    </recommendedName>
</protein>
<evidence type="ECO:0000256" key="1">
    <source>
        <dbReference type="ARBA" id="ARBA00004196"/>
    </source>
</evidence>
<dbReference type="PANTHER" id="PTHR30290">
    <property type="entry name" value="PERIPLASMIC BINDING COMPONENT OF ABC TRANSPORTER"/>
    <property type="match status" value="1"/>
</dbReference>
<dbReference type="InterPro" id="IPR000914">
    <property type="entry name" value="SBP_5_dom"/>
</dbReference>
<evidence type="ECO:0000256" key="2">
    <source>
        <dbReference type="ARBA" id="ARBA00005695"/>
    </source>
</evidence>
<evidence type="ECO:0000259" key="5">
    <source>
        <dbReference type="Pfam" id="PF00496"/>
    </source>
</evidence>
<feature type="domain" description="Solute-binding protein family 5" evidence="5">
    <location>
        <begin position="29"/>
        <end position="107"/>
    </location>
</feature>
<keyword evidence="4" id="KW-0732">Signal</keyword>
<dbReference type="Gene3D" id="3.10.105.10">
    <property type="entry name" value="Dipeptide-binding Protein, Domain 3"/>
    <property type="match status" value="1"/>
</dbReference>
<evidence type="ECO:0000256" key="4">
    <source>
        <dbReference type="ARBA" id="ARBA00022729"/>
    </source>
</evidence>
<accession>X1TL02</accession>
<dbReference type="GO" id="GO:0030313">
    <property type="term" value="C:cell envelope"/>
    <property type="evidence" value="ECO:0007669"/>
    <property type="project" value="UniProtKB-SubCell"/>
</dbReference>
<dbReference type="GO" id="GO:0015833">
    <property type="term" value="P:peptide transport"/>
    <property type="evidence" value="ECO:0007669"/>
    <property type="project" value="TreeGrafter"/>
</dbReference>
<feature type="non-terminal residue" evidence="6">
    <location>
        <position position="214"/>
    </location>
</feature>